<evidence type="ECO:0000313" key="1">
    <source>
        <dbReference type="EMBL" id="AXJ12470.1"/>
    </source>
</evidence>
<dbReference type="RefSeq" id="WP_115129819.1">
    <property type="nucleotide sequence ID" value="NZ_CP022601.1"/>
</dbReference>
<accession>A0A345VIF8</accession>
<dbReference type="Proteomes" id="UP000255411">
    <property type="component" value="Chromosome"/>
</dbReference>
<reference evidence="2 3" key="1">
    <citation type="submission" date="2017-07" db="EMBL/GenBank/DDBJ databases">
        <title>Streptococcus pluranimalium as cause of bovine abortion.</title>
        <authorList>
            <person name="Rodriguez Campos S."/>
            <person name="Gobeli Brawand S."/>
            <person name="Brodard I."/>
            <person name="Rychener L."/>
            <person name="Perreten V."/>
        </authorList>
    </citation>
    <scope>NUCLEOTIDE SEQUENCE [LARGE SCALE GENOMIC DNA]</scope>
    <source>
        <strain evidence="2 3">14A0014</strain>
    </source>
</reference>
<dbReference type="EMBL" id="CP022601">
    <property type="protein sequence ID" value="AXJ12510.1"/>
    <property type="molecule type" value="Genomic_DNA"/>
</dbReference>
<sequence length="65" mass="7936">MKHKHIERYIRLRQALNQKEWEALNSLYDYQLHEKERQLTENLSLDDSEVKIFRSHAQKLIGITE</sequence>
<protein>
    <submittedName>
        <fullName evidence="2">Uncharacterized protein</fullName>
    </submittedName>
</protein>
<gene>
    <name evidence="1" type="ORF">Sp14A_05400</name>
    <name evidence="2" type="ORF">Sp14A_05800</name>
</gene>
<evidence type="ECO:0000313" key="2">
    <source>
        <dbReference type="EMBL" id="AXJ12510.1"/>
    </source>
</evidence>
<name>A0A345VIF8_9STRE</name>
<proteinExistence type="predicted"/>
<evidence type="ECO:0000313" key="3">
    <source>
        <dbReference type="Proteomes" id="UP000255411"/>
    </source>
</evidence>
<organism evidence="2 3">
    <name type="scientific">Streptococcus pluranimalium</name>
    <dbReference type="NCBI Taxonomy" id="82348"/>
    <lineage>
        <taxon>Bacteria</taxon>
        <taxon>Bacillati</taxon>
        <taxon>Bacillota</taxon>
        <taxon>Bacilli</taxon>
        <taxon>Lactobacillales</taxon>
        <taxon>Streptococcaceae</taxon>
        <taxon>Streptococcus</taxon>
    </lineage>
</organism>
<dbReference type="EMBL" id="CP022601">
    <property type="protein sequence ID" value="AXJ12470.1"/>
    <property type="molecule type" value="Genomic_DNA"/>
</dbReference>
<dbReference type="AlphaFoldDB" id="A0A345VIF8"/>